<reference evidence="12 13" key="1">
    <citation type="submission" date="2019-10" db="EMBL/GenBank/DDBJ databases">
        <title>Genomic and transcriptomic insights into the perfect genentic adaptation of a filamentous nitrogen-fixing cyanobacterium to rice fields.</title>
        <authorList>
            <person name="Chen Z."/>
        </authorList>
    </citation>
    <scope>NUCLEOTIDE SEQUENCE [LARGE SCALE GENOMIC DNA]</scope>
    <source>
        <strain evidence="12">CCNUC1</strain>
    </source>
</reference>
<keyword evidence="13" id="KW-1185">Reference proteome</keyword>
<accession>A0A5P8W3H1</accession>
<keyword evidence="1 9" id="KW-0963">Cytoplasm</keyword>
<comment type="subunit">
    <text evidence="9">Homohexamer. Forms an RuvA(8)-RuvB(12)-Holliday junction (HJ) complex. HJ DNA is sandwiched between 2 RuvA tetramers; dsDNA enters through RuvA and exits via RuvB. An RuvB hexamer assembles on each DNA strand where it exits the tetramer. Each RuvB hexamer is contacted by two RuvA subunits (via domain III) on 2 adjacent RuvB subunits; this complex drives branch migration. In the full resolvosome a probable DNA-RuvA(4)-RuvB(12)-RuvC(2) complex forms which resolves the HJ.</text>
</comment>
<feature type="binding site" evidence="9">
    <location>
        <position position="94"/>
    </location>
    <ligand>
        <name>ATP</name>
        <dbReference type="ChEBI" id="CHEBI:30616"/>
    </ligand>
</feature>
<dbReference type="InterPro" id="IPR008823">
    <property type="entry name" value="RuvB_wg_C"/>
</dbReference>
<dbReference type="HAMAP" id="MF_00016">
    <property type="entry name" value="DNA_HJ_migration_RuvB"/>
    <property type="match status" value="1"/>
</dbReference>
<dbReference type="Gene3D" id="3.40.50.300">
    <property type="entry name" value="P-loop containing nucleotide triphosphate hydrolases"/>
    <property type="match status" value="1"/>
</dbReference>
<dbReference type="RefSeq" id="WP_118167568.1">
    <property type="nucleotide sequence ID" value="NZ_CP045226.1"/>
</dbReference>
<keyword evidence="5 9" id="KW-0067">ATP-binding</keyword>
<protein>
    <recommendedName>
        <fullName evidence="9">Holliday junction branch migration complex subunit RuvB</fullName>
        <ecNumber evidence="9">3.6.4.-</ecNumber>
    </recommendedName>
</protein>
<dbReference type="InterPro" id="IPR041445">
    <property type="entry name" value="AAA_lid_4"/>
</dbReference>
<feature type="binding site" evidence="9">
    <location>
        <position position="49"/>
    </location>
    <ligand>
        <name>ATP</name>
        <dbReference type="ChEBI" id="CHEBI:30616"/>
    </ligand>
</feature>
<keyword evidence="7 9" id="KW-0233">DNA recombination</keyword>
<dbReference type="SMART" id="SM00382">
    <property type="entry name" value="AAA"/>
    <property type="match status" value="1"/>
</dbReference>
<dbReference type="InterPro" id="IPR008824">
    <property type="entry name" value="RuvB-like_N"/>
</dbReference>
<organism evidence="12 13">
    <name type="scientific">Nostoc sphaeroides CCNUC1</name>
    <dbReference type="NCBI Taxonomy" id="2653204"/>
    <lineage>
        <taxon>Bacteria</taxon>
        <taxon>Bacillati</taxon>
        <taxon>Cyanobacteriota</taxon>
        <taxon>Cyanophyceae</taxon>
        <taxon>Nostocales</taxon>
        <taxon>Nostocaceae</taxon>
        <taxon>Nostoc</taxon>
    </lineage>
</organism>
<evidence type="ECO:0000256" key="9">
    <source>
        <dbReference type="HAMAP-Rule" id="MF_00016"/>
    </source>
</evidence>
<dbReference type="GO" id="GO:0009378">
    <property type="term" value="F:four-way junction helicase activity"/>
    <property type="evidence" value="ECO:0007669"/>
    <property type="project" value="InterPro"/>
</dbReference>
<comment type="domain">
    <text evidence="9">Has 3 domains, the large (RuvB-L) and small ATPase (RuvB-S) domains and the C-terminal head (RuvB-H) domain. The head domain binds DNA, while the ATPase domains jointly bind ATP, ADP or are empty depending on the state of the subunit in the translocation cycle. During a single DNA translocation step the structure of each domain remains the same, but their relative positions change.</text>
</comment>
<gene>
    <name evidence="9" type="primary">ruvB</name>
    <name evidence="12" type="ORF">GXM_04753</name>
</gene>
<comment type="function">
    <text evidence="9">The RuvA-RuvB-RuvC complex processes Holliday junction (HJ) DNA during genetic recombination and DNA repair, while the RuvA-RuvB complex plays an important role in the rescue of blocked DNA replication forks via replication fork reversal (RFR). RuvA specifically binds to HJ cruciform DNA, conferring on it an open structure. The RuvB hexamer acts as an ATP-dependent pump, pulling dsDNA into and through the RuvAB complex. RuvB forms 2 homohexamers on either side of HJ DNA bound by 1 or 2 RuvA tetramers; 4 subunits per hexamer contact DNA at a time. Coordinated motions by a converter formed by DNA-disengaged RuvB subunits stimulates ATP hydrolysis and nucleotide exchange. Immobilization of the converter enables RuvB to convert the ATP-contained energy into a lever motion, pulling 2 nucleotides of DNA out of the RuvA tetramer per ATP hydrolyzed, thus driving DNA branch migration. The RuvB motors rotate together with the DNA substrate, which together with the progressing nucleotide cycle form the mechanistic basis for DNA recombination by continuous HJ branch migration. Branch migration allows RuvC to scan DNA until it finds its consensus sequence, where it cleaves and resolves cruciform DNA.</text>
</comment>
<dbReference type="GO" id="GO:0005737">
    <property type="term" value="C:cytoplasm"/>
    <property type="evidence" value="ECO:0007669"/>
    <property type="project" value="UniProtKB-SubCell"/>
</dbReference>
<dbReference type="GO" id="GO:0006310">
    <property type="term" value="P:DNA recombination"/>
    <property type="evidence" value="ECO:0007669"/>
    <property type="project" value="UniProtKB-UniRule"/>
</dbReference>
<comment type="similarity">
    <text evidence="9">Belongs to the RuvB family.</text>
</comment>
<feature type="binding site" evidence="9">
    <location>
        <position position="50"/>
    </location>
    <ligand>
        <name>ATP</name>
        <dbReference type="ChEBI" id="CHEBI:30616"/>
    </ligand>
</feature>
<keyword evidence="3 9" id="KW-0227">DNA damage</keyword>
<dbReference type="PANTHER" id="PTHR42848:SF1">
    <property type="entry name" value="HOLLIDAY JUNCTION BRANCH MIGRATION COMPLEX SUBUNIT RUVB"/>
    <property type="match status" value="1"/>
</dbReference>
<evidence type="ECO:0000256" key="6">
    <source>
        <dbReference type="ARBA" id="ARBA00023125"/>
    </source>
</evidence>
<evidence type="ECO:0000256" key="1">
    <source>
        <dbReference type="ARBA" id="ARBA00022490"/>
    </source>
</evidence>
<dbReference type="InterPro" id="IPR003593">
    <property type="entry name" value="AAA+_ATPase"/>
</dbReference>
<feature type="region of interest" description="Head domain (RuvB-H)" evidence="9">
    <location>
        <begin position="284"/>
        <end position="366"/>
    </location>
</feature>
<evidence type="ECO:0000313" key="13">
    <source>
        <dbReference type="Proteomes" id="UP000326678"/>
    </source>
</evidence>
<dbReference type="GO" id="GO:0016787">
    <property type="term" value="F:hydrolase activity"/>
    <property type="evidence" value="ECO:0007669"/>
    <property type="project" value="UniProtKB-KW"/>
</dbReference>
<evidence type="ECO:0000256" key="7">
    <source>
        <dbReference type="ARBA" id="ARBA00023172"/>
    </source>
</evidence>
<dbReference type="InterPro" id="IPR036388">
    <property type="entry name" value="WH-like_DNA-bd_sf"/>
</dbReference>
<feature type="binding site" evidence="9">
    <location>
        <begin position="157"/>
        <end position="159"/>
    </location>
    <ligand>
        <name>ATP</name>
        <dbReference type="ChEBI" id="CHEBI:30616"/>
    </ligand>
</feature>
<feature type="binding site" evidence="9">
    <location>
        <position position="344"/>
    </location>
    <ligand>
        <name>DNA</name>
        <dbReference type="ChEBI" id="CHEBI:16991"/>
    </ligand>
</feature>
<dbReference type="Pfam" id="PF05496">
    <property type="entry name" value="RuvB_N"/>
    <property type="match status" value="1"/>
</dbReference>
<evidence type="ECO:0000256" key="2">
    <source>
        <dbReference type="ARBA" id="ARBA00022741"/>
    </source>
</evidence>
<dbReference type="InterPro" id="IPR036390">
    <property type="entry name" value="WH_DNA-bd_sf"/>
</dbReference>
<dbReference type="Gene3D" id="1.10.8.60">
    <property type="match status" value="1"/>
</dbReference>
<feature type="binding site" evidence="9">
    <location>
        <position position="247"/>
    </location>
    <ligand>
        <name>ATP</name>
        <dbReference type="ChEBI" id="CHEBI:30616"/>
    </ligand>
</feature>
<keyword evidence="6 9" id="KW-0238">DNA-binding</keyword>
<evidence type="ECO:0000256" key="4">
    <source>
        <dbReference type="ARBA" id="ARBA00022801"/>
    </source>
</evidence>
<feature type="region of interest" description="Disordered" evidence="10">
    <location>
        <begin position="1"/>
        <end position="51"/>
    </location>
</feature>
<evidence type="ECO:0000256" key="5">
    <source>
        <dbReference type="ARBA" id="ARBA00022840"/>
    </source>
</evidence>
<dbReference type="Proteomes" id="UP000326678">
    <property type="component" value="Chromosome Gxm1"/>
</dbReference>
<dbReference type="EC" id="3.6.4.-" evidence="9"/>
<dbReference type="SUPFAM" id="SSF52540">
    <property type="entry name" value="P-loop containing nucleoside triphosphate hydrolases"/>
    <property type="match status" value="1"/>
</dbReference>
<feature type="binding site" evidence="9">
    <location>
        <position position="339"/>
    </location>
    <ligand>
        <name>DNA</name>
        <dbReference type="ChEBI" id="CHEBI:16991"/>
    </ligand>
</feature>
<feature type="binding site" evidence="9">
    <location>
        <position position="200"/>
    </location>
    <ligand>
        <name>ATP</name>
        <dbReference type="ChEBI" id="CHEBI:30616"/>
    </ligand>
</feature>
<dbReference type="Pfam" id="PF17864">
    <property type="entry name" value="AAA_lid_4"/>
    <property type="match status" value="1"/>
</dbReference>
<dbReference type="PANTHER" id="PTHR42848">
    <property type="match status" value="1"/>
</dbReference>
<keyword evidence="8 9" id="KW-0234">DNA repair</keyword>
<feature type="binding site" evidence="9">
    <location>
        <position position="95"/>
    </location>
    <ligand>
        <name>ATP</name>
        <dbReference type="ChEBI" id="CHEBI:30616"/>
    </ligand>
</feature>
<dbReference type="GO" id="GO:0006281">
    <property type="term" value="P:DNA repair"/>
    <property type="evidence" value="ECO:0007669"/>
    <property type="project" value="UniProtKB-UniRule"/>
</dbReference>
<feature type="binding site" evidence="9">
    <location>
        <position position="96"/>
    </location>
    <ligand>
        <name>ATP</name>
        <dbReference type="ChEBI" id="CHEBI:30616"/>
    </ligand>
</feature>
<dbReference type="InterPro" id="IPR004605">
    <property type="entry name" value="DNA_helicase_Holl-junc_RuvB"/>
</dbReference>
<dbReference type="InterPro" id="IPR027417">
    <property type="entry name" value="P-loop_NTPase"/>
</dbReference>
<dbReference type="Gene3D" id="1.10.10.10">
    <property type="entry name" value="Winged helix-like DNA-binding domain superfamily/Winged helix DNA-binding domain"/>
    <property type="match status" value="1"/>
</dbReference>
<dbReference type="GO" id="GO:0000400">
    <property type="term" value="F:four-way junction DNA binding"/>
    <property type="evidence" value="ECO:0007669"/>
    <property type="project" value="UniProtKB-UniRule"/>
</dbReference>
<feature type="binding site" evidence="9">
    <location>
        <position position="95"/>
    </location>
    <ligand>
        <name>Mg(2+)</name>
        <dbReference type="ChEBI" id="CHEBI:18420"/>
    </ligand>
</feature>
<proteinExistence type="inferred from homology"/>
<feature type="domain" description="AAA+ ATPase" evidence="11">
    <location>
        <begin position="80"/>
        <end position="211"/>
    </location>
</feature>
<comment type="subcellular location">
    <subcellularLocation>
        <location evidence="9">Cytoplasm</location>
    </subcellularLocation>
</comment>
<keyword evidence="2 9" id="KW-0547">Nucleotide-binding</keyword>
<dbReference type="SUPFAM" id="SSF46785">
    <property type="entry name" value="Winged helix' DNA-binding domain"/>
    <property type="match status" value="1"/>
</dbReference>
<dbReference type="Pfam" id="PF05491">
    <property type="entry name" value="WHD_RuvB"/>
    <property type="match status" value="1"/>
</dbReference>
<dbReference type="NCBIfam" id="TIGR00635">
    <property type="entry name" value="ruvB"/>
    <property type="match status" value="1"/>
</dbReference>
<evidence type="ECO:0000256" key="10">
    <source>
        <dbReference type="SAM" id="MobiDB-lite"/>
    </source>
</evidence>
<dbReference type="AlphaFoldDB" id="A0A5P8W3H1"/>
<name>A0A5P8W3H1_9NOSO</name>
<evidence type="ECO:0000259" key="11">
    <source>
        <dbReference type="SMART" id="SM00382"/>
    </source>
</evidence>
<evidence type="ECO:0000256" key="8">
    <source>
        <dbReference type="ARBA" id="ARBA00023204"/>
    </source>
</evidence>
<keyword evidence="4 9" id="KW-0378">Hydrolase</keyword>
<dbReference type="KEGG" id="nsh:GXM_04753"/>
<dbReference type="EMBL" id="CP045226">
    <property type="protein sequence ID" value="QFS47263.1"/>
    <property type="molecule type" value="Genomic_DNA"/>
</dbReference>
<comment type="catalytic activity">
    <reaction evidence="9">
        <text>ATP + H2O = ADP + phosphate + H(+)</text>
        <dbReference type="Rhea" id="RHEA:13065"/>
        <dbReference type="ChEBI" id="CHEBI:15377"/>
        <dbReference type="ChEBI" id="CHEBI:15378"/>
        <dbReference type="ChEBI" id="CHEBI:30616"/>
        <dbReference type="ChEBI" id="CHEBI:43474"/>
        <dbReference type="ChEBI" id="CHEBI:456216"/>
    </reaction>
</comment>
<comment type="caution">
    <text evidence="9">Lacks conserved residue(s) required for the propagation of feature annotation.</text>
</comment>
<keyword evidence="12" id="KW-0347">Helicase</keyword>
<evidence type="ECO:0000256" key="3">
    <source>
        <dbReference type="ARBA" id="ARBA00022763"/>
    </source>
</evidence>
<feature type="binding site" evidence="9">
    <location>
        <position position="91"/>
    </location>
    <ligand>
        <name>ATP</name>
        <dbReference type="ChEBI" id="CHEBI:30616"/>
    </ligand>
</feature>
<dbReference type="CDD" id="cd00009">
    <property type="entry name" value="AAA"/>
    <property type="match status" value="1"/>
</dbReference>
<sequence>MAIISSKKQPPEPNGEPKQLRESAKAPSTENILKPEAAIDEQEQQEEGIRPHRFADYIGQKDLKDVLDIAIKAAKSRGEVLDHLLLYGPPGLGKTTMAMILASEMGVNYKITSAPALERPRDIVGLLVNMKPGDILFVDEIHRLSRMTEEILYPAMEDYRLDITIGKGSSARIRSLPLSKFTLVGATTRVGALTSPLRDRFGLIQKLRFYEVDELTQIVLRTAQLLKTPITEDGATEIARRSRGTPRIANRLLKRVRDYAEVKISGEINETIASEALQLFQVDPCGLDWTDRQMLSVIIEQFNGGPVGLETMAATTGEDTQTIEEVYEPYLMQIGYLTRTHRGRMATKAAYKHLGFTPPNEQLSLL</sequence>
<feature type="region of interest" description="Small ATPAse domain (RuvB-S)" evidence="9">
    <location>
        <begin position="211"/>
        <end position="281"/>
    </location>
</feature>
<feature type="binding site" evidence="9">
    <location>
        <position position="210"/>
    </location>
    <ligand>
        <name>ATP</name>
        <dbReference type="ChEBI" id="CHEBI:30616"/>
    </ligand>
</feature>
<dbReference type="NCBIfam" id="NF000868">
    <property type="entry name" value="PRK00080.1"/>
    <property type="match status" value="1"/>
</dbReference>
<dbReference type="GO" id="GO:0048476">
    <property type="term" value="C:Holliday junction resolvase complex"/>
    <property type="evidence" value="ECO:0007669"/>
    <property type="project" value="UniProtKB-UniRule"/>
</dbReference>
<evidence type="ECO:0000313" key="12">
    <source>
        <dbReference type="EMBL" id="QFS47263.1"/>
    </source>
</evidence>
<dbReference type="GO" id="GO:0005524">
    <property type="term" value="F:ATP binding"/>
    <property type="evidence" value="ECO:0007669"/>
    <property type="project" value="UniProtKB-UniRule"/>
</dbReference>